<feature type="region of interest" description="Disordered" evidence="1">
    <location>
        <begin position="24"/>
        <end position="44"/>
    </location>
</feature>
<feature type="chain" id="PRO_5041702087" description="PGG domain-containing protein" evidence="3">
    <location>
        <begin position="19"/>
        <end position="140"/>
    </location>
</feature>
<keyword evidence="2" id="KW-0812">Transmembrane</keyword>
<organism evidence="5 6">
    <name type="scientific">Ficus carica</name>
    <name type="common">Common fig</name>
    <dbReference type="NCBI Taxonomy" id="3494"/>
    <lineage>
        <taxon>Eukaryota</taxon>
        <taxon>Viridiplantae</taxon>
        <taxon>Streptophyta</taxon>
        <taxon>Embryophyta</taxon>
        <taxon>Tracheophyta</taxon>
        <taxon>Spermatophyta</taxon>
        <taxon>Magnoliopsida</taxon>
        <taxon>eudicotyledons</taxon>
        <taxon>Gunneridae</taxon>
        <taxon>Pentapetalae</taxon>
        <taxon>rosids</taxon>
        <taxon>fabids</taxon>
        <taxon>Rosales</taxon>
        <taxon>Moraceae</taxon>
        <taxon>Ficeae</taxon>
        <taxon>Ficus</taxon>
    </lineage>
</organism>
<feature type="transmembrane region" description="Helical" evidence="2">
    <location>
        <begin position="61"/>
        <end position="84"/>
    </location>
</feature>
<reference evidence="5" key="1">
    <citation type="submission" date="2023-07" db="EMBL/GenBank/DDBJ databases">
        <title>draft genome sequence of fig (Ficus carica).</title>
        <authorList>
            <person name="Takahashi T."/>
            <person name="Nishimura K."/>
        </authorList>
    </citation>
    <scope>NUCLEOTIDE SEQUENCE</scope>
</reference>
<comment type="caution">
    <text evidence="5">The sequence shown here is derived from an EMBL/GenBank/DDBJ whole genome shotgun (WGS) entry which is preliminary data.</text>
</comment>
<feature type="transmembrane region" description="Helical" evidence="2">
    <location>
        <begin position="100"/>
        <end position="122"/>
    </location>
</feature>
<keyword evidence="2" id="KW-1133">Transmembrane helix</keyword>
<evidence type="ECO:0000313" key="5">
    <source>
        <dbReference type="EMBL" id="GMN30954.1"/>
    </source>
</evidence>
<evidence type="ECO:0000256" key="3">
    <source>
        <dbReference type="SAM" id="SignalP"/>
    </source>
</evidence>
<feature type="domain" description="PGG" evidence="4">
    <location>
        <begin position="3"/>
        <end position="115"/>
    </location>
</feature>
<evidence type="ECO:0000256" key="1">
    <source>
        <dbReference type="SAM" id="MobiDB-lite"/>
    </source>
</evidence>
<name>A0AA88D9G0_FICCA</name>
<dbReference type="AlphaFoldDB" id="A0AA88D9G0"/>
<keyword evidence="2" id="KW-0472">Membrane</keyword>
<feature type="signal peptide" evidence="3">
    <location>
        <begin position="1"/>
        <end position="18"/>
    </location>
</feature>
<evidence type="ECO:0000313" key="6">
    <source>
        <dbReference type="Proteomes" id="UP001187192"/>
    </source>
</evidence>
<feature type="compositionally biased region" description="Low complexity" evidence="1">
    <location>
        <begin position="28"/>
        <end position="39"/>
    </location>
</feature>
<protein>
    <recommendedName>
        <fullName evidence="4">PGG domain-containing protein</fullName>
    </recommendedName>
</protein>
<dbReference type="Pfam" id="PF13962">
    <property type="entry name" value="PGG"/>
    <property type="match status" value="1"/>
</dbReference>
<dbReference type="InterPro" id="IPR026961">
    <property type="entry name" value="PGG_dom"/>
</dbReference>
<proteinExistence type="predicted"/>
<evidence type="ECO:0000256" key="2">
    <source>
        <dbReference type="SAM" id="Phobius"/>
    </source>
</evidence>
<gene>
    <name evidence="5" type="ORF">TIFTF001_003027</name>
</gene>
<accession>A0AA88D9G0</accession>
<dbReference type="EMBL" id="BTGU01000003">
    <property type="protein sequence ID" value="GMN30954.1"/>
    <property type="molecule type" value="Genomic_DNA"/>
</dbReference>
<dbReference type="Proteomes" id="UP001187192">
    <property type="component" value="Unassembled WGS sequence"/>
</dbReference>
<dbReference type="Gramene" id="FCD_00010142-RA">
    <property type="protein sequence ID" value="FCD_00010142-RA:cds"/>
    <property type="gene ID" value="FCD_00010142"/>
</dbReference>
<keyword evidence="3" id="KW-0732">Signal</keyword>
<evidence type="ECO:0000259" key="4">
    <source>
        <dbReference type="Pfam" id="PF13962"/>
    </source>
</evidence>
<keyword evidence="6" id="KW-1185">Reference proteome</keyword>
<sequence>MSLVVAVLIATVAYQGDLSPPGGLWQGNNNNNNSTTNDTAITPNGKVSSHHPGTVVLKDSYFLIFMTLNSLALVLTTHGINFLLEPETENVGLFSSRNPLGWIFFVCYLIAFANILTAYGILHPYRNNGNSLFLHTYHLY</sequence>